<dbReference type="EMBL" id="BEXD01000813">
    <property type="protein sequence ID" value="GBB90373.1"/>
    <property type="molecule type" value="Genomic_DNA"/>
</dbReference>
<proteinExistence type="predicted"/>
<organism evidence="2 3">
    <name type="scientific">Rhizophagus clarus</name>
    <dbReference type="NCBI Taxonomy" id="94130"/>
    <lineage>
        <taxon>Eukaryota</taxon>
        <taxon>Fungi</taxon>
        <taxon>Fungi incertae sedis</taxon>
        <taxon>Mucoromycota</taxon>
        <taxon>Glomeromycotina</taxon>
        <taxon>Glomeromycetes</taxon>
        <taxon>Glomerales</taxon>
        <taxon>Glomeraceae</taxon>
        <taxon>Rhizophagus</taxon>
    </lineage>
</organism>
<dbReference type="GO" id="GO:0005524">
    <property type="term" value="F:ATP binding"/>
    <property type="evidence" value="ECO:0007669"/>
    <property type="project" value="InterPro"/>
</dbReference>
<dbReference type="InterPro" id="IPR001245">
    <property type="entry name" value="Ser-Thr/Tyr_kinase_cat_dom"/>
</dbReference>
<dbReference type="PROSITE" id="PS50011">
    <property type="entry name" value="PROTEIN_KINASE_DOM"/>
    <property type="match status" value="1"/>
</dbReference>
<dbReference type="AlphaFoldDB" id="A0A2Z6QJT8"/>
<dbReference type="Pfam" id="PF07714">
    <property type="entry name" value="PK_Tyr_Ser-Thr"/>
    <property type="match status" value="1"/>
</dbReference>
<evidence type="ECO:0000259" key="1">
    <source>
        <dbReference type="PROSITE" id="PS50011"/>
    </source>
</evidence>
<dbReference type="Proteomes" id="UP000247702">
    <property type="component" value="Unassembled WGS sequence"/>
</dbReference>
<protein>
    <recommendedName>
        <fullName evidence="1">Protein kinase domain-containing protein</fullName>
    </recommendedName>
</protein>
<dbReference type="InterPro" id="IPR011009">
    <property type="entry name" value="Kinase-like_dom_sf"/>
</dbReference>
<comment type="caution">
    <text evidence="2">The sequence shown here is derived from an EMBL/GenBank/DDBJ whole genome shotgun (WGS) entry which is preliminary data.</text>
</comment>
<accession>A0A2Z6QJT8</accession>
<evidence type="ECO:0000313" key="2">
    <source>
        <dbReference type="EMBL" id="GBB90373.1"/>
    </source>
</evidence>
<dbReference type="InterPro" id="IPR000719">
    <property type="entry name" value="Prot_kinase_dom"/>
</dbReference>
<dbReference type="Gene3D" id="1.10.510.10">
    <property type="entry name" value="Transferase(Phosphotransferase) domain 1"/>
    <property type="match status" value="1"/>
</dbReference>
<dbReference type="GO" id="GO:0004674">
    <property type="term" value="F:protein serine/threonine kinase activity"/>
    <property type="evidence" value="ECO:0007669"/>
    <property type="project" value="TreeGrafter"/>
</dbReference>
<keyword evidence="3" id="KW-1185">Reference proteome</keyword>
<reference evidence="2 3" key="1">
    <citation type="submission" date="2017-11" db="EMBL/GenBank/DDBJ databases">
        <title>The genome of Rhizophagus clarus HR1 reveals common genetic basis of auxotrophy among arbuscular mycorrhizal fungi.</title>
        <authorList>
            <person name="Kobayashi Y."/>
        </authorList>
    </citation>
    <scope>NUCLEOTIDE SEQUENCE [LARGE SCALE GENOMIC DNA]</scope>
    <source>
        <strain evidence="2 3">HR1</strain>
    </source>
</reference>
<evidence type="ECO:0000313" key="3">
    <source>
        <dbReference type="Proteomes" id="UP000247702"/>
    </source>
</evidence>
<sequence>MQDPITKDYMMVLKYCENGNLRNYYLNHKRLTYVSKINKLMLIARELQDIHNAGKVHKDFHSGNILYRNNYLDISDLGMCQPANNERHSVKNEGIYGMLPYVAPEVLRMY</sequence>
<name>A0A2Z6QJT8_9GLOM</name>
<dbReference type="PANTHER" id="PTHR44329">
    <property type="entry name" value="SERINE/THREONINE-PROTEIN KINASE TNNI3K-RELATED"/>
    <property type="match status" value="1"/>
</dbReference>
<feature type="domain" description="Protein kinase" evidence="1">
    <location>
        <begin position="1"/>
        <end position="110"/>
    </location>
</feature>
<dbReference type="SUPFAM" id="SSF56112">
    <property type="entry name" value="Protein kinase-like (PK-like)"/>
    <property type="match status" value="1"/>
</dbReference>
<dbReference type="InterPro" id="IPR051681">
    <property type="entry name" value="Ser/Thr_Kinases-Pseudokinases"/>
</dbReference>
<gene>
    <name evidence="2" type="ORF">RclHR1_01730021</name>
</gene>